<feature type="compositionally biased region" description="Polar residues" evidence="9">
    <location>
        <begin position="230"/>
        <end position="248"/>
    </location>
</feature>
<dbReference type="InterPro" id="IPR020613">
    <property type="entry name" value="Thiolase_CS"/>
</dbReference>
<protein>
    <recommendedName>
        <fullName evidence="5">acetyl-CoA C-acyltransferase</fullName>
        <ecNumber evidence="5">2.3.1.16</ecNumber>
    </recommendedName>
</protein>
<dbReference type="STRING" id="1280837.A0A316V946"/>
<dbReference type="OrthoDB" id="5404651at2759"/>
<feature type="domain" description="Thiolase N-terminal" evidence="10">
    <location>
        <begin position="34"/>
        <end position="288"/>
    </location>
</feature>
<dbReference type="InterPro" id="IPR020617">
    <property type="entry name" value="Thiolase_C"/>
</dbReference>
<comment type="catalytic activity">
    <reaction evidence="6">
        <text>an acyl-CoA + acetyl-CoA = a 3-oxoacyl-CoA + CoA</text>
        <dbReference type="Rhea" id="RHEA:21564"/>
        <dbReference type="ChEBI" id="CHEBI:57287"/>
        <dbReference type="ChEBI" id="CHEBI:57288"/>
        <dbReference type="ChEBI" id="CHEBI:58342"/>
        <dbReference type="ChEBI" id="CHEBI:90726"/>
        <dbReference type="EC" id="2.3.1.16"/>
    </reaction>
</comment>
<dbReference type="PIRSF" id="PIRSF000429">
    <property type="entry name" value="Ac-CoA_Ac_transf"/>
    <property type="match status" value="1"/>
</dbReference>
<feature type="active site" description="Acyl-thioester intermediate" evidence="7">
    <location>
        <position position="118"/>
    </location>
</feature>
<gene>
    <name evidence="12" type="ORF">FA14DRAFT_162301</name>
</gene>
<organism evidence="12 13">
    <name type="scientific">Meira miltonrushii</name>
    <dbReference type="NCBI Taxonomy" id="1280837"/>
    <lineage>
        <taxon>Eukaryota</taxon>
        <taxon>Fungi</taxon>
        <taxon>Dikarya</taxon>
        <taxon>Basidiomycota</taxon>
        <taxon>Ustilaginomycotina</taxon>
        <taxon>Exobasidiomycetes</taxon>
        <taxon>Exobasidiales</taxon>
        <taxon>Brachybasidiaceae</taxon>
        <taxon>Meira</taxon>
    </lineage>
</organism>
<keyword evidence="4 8" id="KW-0012">Acyltransferase</keyword>
<feature type="active site" description="Proton acceptor" evidence="7">
    <location>
        <position position="374"/>
    </location>
</feature>
<evidence type="ECO:0000256" key="3">
    <source>
        <dbReference type="ARBA" id="ARBA00022679"/>
    </source>
</evidence>
<evidence type="ECO:0000256" key="4">
    <source>
        <dbReference type="ARBA" id="ARBA00023315"/>
    </source>
</evidence>
<evidence type="ECO:0000313" key="13">
    <source>
        <dbReference type="Proteomes" id="UP000245771"/>
    </source>
</evidence>
<evidence type="ECO:0000256" key="7">
    <source>
        <dbReference type="PIRSR" id="PIRSR000429-1"/>
    </source>
</evidence>
<dbReference type="EC" id="2.3.1.16" evidence="5"/>
<dbReference type="InterPro" id="IPR020615">
    <property type="entry name" value="Thiolase_acyl_enz_int_AS"/>
</dbReference>
<dbReference type="InterPro" id="IPR020610">
    <property type="entry name" value="Thiolase_AS"/>
</dbReference>
<dbReference type="Pfam" id="PF02803">
    <property type="entry name" value="Thiolase_C"/>
    <property type="match status" value="1"/>
</dbReference>
<evidence type="ECO:0000256" key="5">
    <source>
        <dbReference type="ARBA" id="ARBA00024073"/>
    </source>
</evidence>
<name>A0A316V946_9BASI</name>
<dbReference type="InterPro" id="IPR002155">
    <property type="entry name" value="Thiolase"/>
</dbReference>
<dbReference type="Proteomes" id="UP000245771">
    <property type="component" value="Unassembled WGS sequence"/>
</dbReference>
<feature type="active site" description="Proton acceptor" evidence="7">
    <location>
        <position position="404"/>
    </location>
</feature>
<evidence type="ECO:0000256" key="8">
    <source>
        <dbReference type="RuleBase" id="RU003557"/>
    </source>
</evidence>
<evidence type="ECO:0000256" key="6">
    <source>
        <dbReference type="ARBA" id="ARBA00047605"/>
    </source>
</evidence>
<keyword evidence="3 8" id="KW-0808">Transferase</keyword>
<evidence type="ECO:0000256" key="2">
    <source>
        <dbReference type="ARBA" id="ARBA00010982"/>
    </source>
</evidence>
<dbReference type="RefSeq" id="XP_025352297.1">
    <property type="nucleotide sequence ID" value="XM_025499526.1"/>
</dbReference>
<dbReference type="EMBL" id="KZ819606">
    <property type="protein sequence ID" value="PWN31995.1"/>
    <property type="molecule type" value="Genomic_DNA"/>
</dbReference>
<dbReference type="GeneID" id="37021307"/>
<dbReference type="GO" id="GO:0006635">
    <property type="term" value="P:fatty acid beta-oxidation"/>
    <property type="evidence" value="ECO:0007669"/>
    <property type="project" value="TreeGrafter"/>
</dbReference>
<dbReference type="NCBIfam" id="TIGR01930">
    <property type="entry name" value="AcCoA-C-Actrans"/>
    <property type="match status" value="1"/>
</dbReference>
<dbReference type="Pfam" id="PF00108">
    <property type="entry name" value="Thiolase_N"/>
    <property type="match status" value="1"/>
</dbReference>
<dbReference type="InterPro" id="IPR020616">
    <property type="entry name" value="Thiolase_N"/>
</dbReference>
<dbReference type="SUPFAM" id="SSF53901">
    <property type="entry name" value="Thiolase-like"/>
    <property type="match status" value="2"/>
</dbReference>
<evidence type="ECO:0000259" key="11">
    <source>
        <dbReference type="Pfam" id="PF02803"/>
    </source>
</evidence>
<reference evidence="12 13" key="1">
    <citation type="journal article" date="2018" name="Mol. Biol. Evol.">
        <title>Broad Genomic Sampling Reveals a Smut Pathogenic Ancestry of the Fungal Clade Ustilaginomycotina.</title>
        <authorList>
            <person name="Kijpornyongpan T."/>
            <person name="Mondo S.J."/>
            <person name="Barry K."/>
            <person name="Sandor L."/>
            <person name="Lee J."/>
            <person name="Lipzen A."/>
            <person name="Pangilinan J."/>
            <person name="LaButti K."/>
            <person name="Hainaut M."/>
            <person name="Henrissat B."/>
            <person name="Grigoriev I.V."/>
            <person name="Spatafora J.W."/>
            <person name="Aime M.C."/>
        </authorList>
    </citation>
    <scope>NUCLEOTIDE SEQUENCE [LARGE SCALE GENOMIC DNA]</scope>
    <source>
        <strain evidence="12 13">MCA 3882</strain>
    </source>
</reference>
<dbReference type="PROSITE" id="PS00737">
    <property type="entry name" value="THIOLASE_2"/>
    <property type="match status" value="1"/>
</dbReference>
<dbReference type="AlphaFoldDB" id="A0A316V946"/>
<comment type="similarity">
    <text evidence="2 8">Belongs to the thiolase-like superfamily. Thiolase family.</text>
</comment>
<dbReference type="GO" id="GO:0010124">
    <property type="term" value="P:phenylacetate catabolic process"/>
    <property type="evidence" value="ECO:0007669"/>
    <property type="project" value="TreeGrafter"/>
</dbReference>
<evidence type="ECO:0000259" key="10">
    <source>
        <dbReference type="Pfam" id="PF00108"/>
    </source>
</evidence>
<comment type="pathway">
    <text evidence="1">Lipid metabolism; fatty acid metabolism.</text>
</comment>
<accession>A0A316V946</accession>
<dbReference type="PROSITE" id="PS00098">
    <property type="entry name" value="THIOLASE_1"/>
    <property type="match status" value="1"/>
</dbReference>
<feature type="region of interest" description="Disordered" evidence="9">
    <location>
        <begin position="229"/>
        <end position="248"/>
    </location>
</feature>
<evidence type="ECO:0000256" key="9">
    <source>
        <dbReference type="SAM" id="MobiDB-lite"/>
    </source>
</evidence>
<evidence type="ECO:0000256" key="1">
    <source>
        <dbReference type="ARBA" id="ARBA00004872"/>
    </source>
</evidence>
<dbReference type="PANTHER" id="PTHR43853:SF10">
    <property type="entry name" value="ACETYL-COA C-ACETYLTRANSFERASE"/>
    <property type="match status" value="1"/>
</dbReference>
<feature type="domain" description="Thiolase C-terminal" evidence="11">
    <location>
        <begin position="297"/>
        <end position="415"/>
    </location>
</feature>
<sequence length="419" mass="44193">MATQRIGQIAQHLDPRTWSGKGLAAHSMKNDDDVVIIASGRTAFCKAKKGHLKDTPFDILVMECLKGLLQKAAIDPVLIEEVVVGNVRNPGAPYAVRAASLAAGIAESTPSLIVNRFCSSGLMAIRSVANQIQAGEIDCGLAMGCESMTFVDAAPTGFSPEVENQSQAAKDCKMPMGWTSENVAKDFNISRQKMDAFAARSHQRAHEAQTSGKFDAEIMPITTPVKLPDGTTTYTTVSQDDGIRPTSTPEGLAKIKPAFPQWAPGQTTGGNASQITDGAAGVVLMRRSLARKLGKHILGKYVSTAVCGLAPRIMGIGPSIAIPKLLEQTGLTMQDVDLVEINEAFASMAVYCEEKLGLDPSKLNVNGGAIALGHPLGATGARLVVTALAELERRKERVAVVSMCIGTGMGAAGLLIRED</sequence>
<dbReference type="GO" id="GO:0003988">
    <property type="term" value="F:acetyl-CoA C-acyltransferase activity"/>
    <property type="evidence" value="ECO:0007669"/>
    <property type="project" value="UniProtKB-EC"/>
</dbReference>
<proteinExistence type="inferred from homology"/>
<keyword evidence="13" id="KW-1185">Reference proteome</keyword>
<dbReference type="InterPro" id="IPR050215">
    <property type="entry name" value="Thiolase-like_sf_Thiolase"/>
</dbReference>
<dbReference type="PROSITE" id="PS00099">
    <property type="entry name" value="THIOLASE_3"/>
    <property type="match status" value="1"/>
</dbReference>
<dbReference type="InParanoid" id="A0A316V946"/>
<dbReference type="InterPro" id="IPR016039">
    <property type="entry name" value="Thiolase-like"/>
</dbReference>
<dbReference type="Gene3D" id="3.40.47.10">
    <property type="match status" value="2"/>
</dbReference>
<evidence type="ECO:0000313" key="12">
    <source>
        <dbReference type="EMBL" id="PWN31995.1"/>
    </source>
</evidence>
<dbReference type="PANTHER" id="PTHR43853">
    <property type="entry name" value="3-KETOACYL-COA THIOLASE, PEROXISOMAL"/>
    <property type="match status" value="1"/>
</dbReference>
<dbReference type="GO" id="GO:0005777">
    <property type="term" value="C:peroxisome"/>
    <property type="evidence" value="ECO:0007669"/>
    <property type="project" value="TreeGrafter"/>
</dbReference>
<dbReference type="CDD" id="cd00751">
    <property type="entry name" value="thiolase"/>
    <property type="match status" value="1"/>
</dbReference>